<organism evidence="1 2">
    <name type="scientific">Lingula anatina</name>
    <name type="common">Brachiopod</name>
    <name type="synonym">Lingula unguis</name>
    <dbReference type="NCBI Taxonomy" id="7574"/>
    <lineage>
        <taxon>Eukaryota</taxon>
        <taxon>Metazoa</taxon>
        <taxon>Spiralia</taxon>
        <taxon>Lophotrochozoa</taxon>
        <taxon>Brachiopoda</taxon>
        <taxon>Linguliformea</taxon>
        <taxon>Lingulata</taxon>
        <taxon>Lingulida</taxon>
        <taxon>Linguloidea</taxon>
        <taxon>Lingulidae</taxon>
        <taxon>Lingula</taxon>
    </lineage>
</organism>
<protein>
    <submittedName>
        <fullName evidence="2">Uncharacterized protein LOC106177613</fullName>
    </submittedName>
</protein>
<sequence>MKMKGSLFNIFHLKDIIFALTASTLHLLLLSSQVSPLSTGPEPCPQDKLVPNLWWYRPCHGSRPAYLYPCVPKEYMDLNTVRWLLSEHLVLLREEIAALQDAMKRERFQGYGNELHRIVESSHHVPENLRQCDDLSASQTSRSLRRRPETDIEEYDEHTELTDLRKTYDCLVRFSVYVHNFKRPVTRPQMRYISTKVKAVKKRLHRILCYMAEVIFESVPSGNFHWILLTYPPGEVKRSTFAHFPRGEPTMVRYYREWNVVRLLGVYVGGLIS</sequence>
<dbReference type="KEGG" id="lak:106177613"/>
<reference evidence="2" key="1">
    <citation type="submission" date="2025-08" db="UniProtKB">
        <authorList>
            <consortium name="RefSeq"/>
        </authorList>
    </citation>
    <scope>IDENTIFICATION</scope>
    <source>
        <tissue evidence="2">Gonads</tissue>
    </source>
</reference>
<evidence type="ECO:0000313" key="2">
    <source>
        <dbReference type="RefSeq" id="XP_013415906.1"/>
    </source>
</evidence>
<gene>
    <name evidence="2" type="primary">LOC106177613</name>
</gene>
<keyword evidence="1" id="KW-1185">Reference proteome</keyword>
<dbReference type="GeneID" id="106177613"/>
<dbReference type="AlphaFoldDB" id="A0A1S3K0U7"/>
<evidence type="ECO:0000313" key="1">
    <source>
        <dbReference type="Proteomes" id="UP000085678"/>
    </source>
</evidence>
<dbReference type="InParanoid" id="A0A1S3K0U7"/>
<accession>A0A1S3K0U7</accession>
<proteinExistence type="predicted"/>
<name>A0A1S3K0U7_LINAN</name>
<dbReference type="RefSeq" id="XP_013415906.1">
    <property type="nucleotide sequence ID" value="XM_013560452.1"/>
</dbReference>
<dbReference type="Proteomes" id="UP000085678">
    <property type="component" value="Unplaced"/>
</dbReference>